<evidence type="ECO:0000256" key="5">
    <source>
        <dbReference type="ARBA" id="ARBA00022692"/>
    </source>
</evidence>
<name>A0ABX9TV27_9GAMM</name>
<evidence type="ECO:0000313" key="9">
    <source>
        <dbReference type="EMBL" id="RLL21187.1"/>
    </source>
</evidence>
<gene>
    <name evidence="9" type="ORF">D9K81_10730</name>
</gene>
<comment type="similarity">
    <text evidence="2">Belongs to the auxin efflux carrier (TC 2.A.69) family.</text>
</comment>
<feature type="transmembrane region" description="Helical" evidence="8">
    <location>
        <begin position="187"/>
        <end position="207"/>
    </location>
</feature>
<dbReference type="Gene3D" id="1.20.1530.20">
    <property type="match status" value="1"/>
</dbReference>
<dbReference type="InterPro" id="IPR038770">
    <property type="entry name" value="Na+/solute_symporter_sf"/>
</dbReference>
<evidence type="ECO:0000256" key="8">
    <source>
        <dbReference type="SAM" id="Phobius"/>
    </source>
</evidence>
<keyword evidence="5 8" id="KW-0812">Transmembrane</keyword>
<feature type="transmembrane region" description="Helical" evidence="8">
    <location>
        <begin position="6"/>
        <end position="25"/>
    </location>
</feature>
<feature type="transmembrane region" description="Helical" evidence="8">
    <location>
        <begin position="125"/>
        <end position="143"/>
    </location>
</feature>
<dbReference type="InterPro" id="IPR004776">
    <property type="entry name" value="Mem_transp_PIN-like"/>
</dbReference>
<evidence type="ECO:0000256" key="2">
    <source>
        <dbReference type="ARBA" id="ARBA00010145"/>
    </source>
</evidence>
<evidence type="ECO:0000256" key="3">
    <source>
        <dbReference type="ARBA" id="ARBA00022448"/>
    </source>
</evidence>
<organism evidence="9 10">
    <name type="scientific">Acinetobacter chengduensis</name>
    <dbReference type="NCBI Taxonomy" id="2420890"/>
    <lineage>
        <taxon>Bacteria</taxon>
        <taxon>Pseudomonadati</taxon>
        <taxon>Pseudomonadota</taxon>
        <taxon>Gammaproteobacteria</taxon>
        <taxon>Moraxellales</taxon>
        <taxon>Moraxellaceae</taxon>
        <taxon>Acinetobacter</taxon>
    </lineage>
</organism>
<comment type="subcellular location">
    <subcellularLocation>
        <location evidence="1">Cell membrane</location>
        <topology evidence="1">Multi-pass membrane protein</topology>
    </subcellularLocation>
</comment>
<evidence type="ECO:0000313" key="10">
    <source>
        <dbReference type="Proteomes" id="UP000280271"/>
    </source>
</evidence>
<keyword evidence="6 8" id="KW-1133">Transmembrane helix</keyword>
<dbReference type="PANTHER" id="PTHR36838:SF4">
    <property type="entry name" value="AUXIN EFFLUX CARRIER FAMILY PROTEIN"/>
    <property type="match status" value="1"/>
</dbReference>
<feature type="transmembrane region" description="Helical" evidence="8">
    <location>
        <begin position="163"/>
        <end position="181"/>
    </location>
</feature>
<feature type="transmembrane region" description="Helical" evidence="8">
    <location>
        <begin position="250"/>
        <end position="267"/>
    </location>
</feature>
<accession>A0ABX9TV27</accession>
<dbReference type="PANTHER" id="PTHR36838">
    <property type="entry name" value="AUXIN EFFLUX CARRIER FAMILY PROTEIN"/>
    <property type="match status" value="1"/>
</dbReference>
<protein>
    <submittedName>
        <fullName evidence="9">AEC family transporter</fullName>
    </submittedName>
</protein>
<feature type="transmembrane region" description="Helical" evidence="8">
    <location>
        <begin position="60"/>
        <end position="82"/>
    </location>
</feature>
<keyword evidence="10" id="KW-1185">Reference proteome</keyword>
<reference evidence="9 10" key="1">
    <citation type="submission" date="2018-09" db="EMBL/GenBank/DDBJ databases">
        <title>The draft genome of Acinetobacter sp. strains.</title>
        <authorList>
            <person name="Qin J."/>
            <person name="Feng Y."/>
            <person name="Zong Z."/>
        </authorList>
    </citation>
    <scope>NUCLEOTIDE SEQUENCE [LARGE SCALE GENOMIC DNA]</scope>
    <source>
        <strain evidence="9 10">WCHAc060005</strain>
    </source>
</reference>
<evidence type="ECO:0000256" key="4">
    <source>
        <dbReference type="ARBA" id="ARBA00022475"/>
    </source>
</evidence>
<dbReference type="Pfam" id="PF03547">
    <property type="entry name" value="Mem_trans"/>
    <property type="match status" value="1"/>
</dbReference>
<comment type="caution">
    <text evidence="9">The sequence shown here is derived from an EMBL/GenBank/DDBJ whole genome shotgun (WGS) entry which is preliminary data.</text>
</comment>
<feature type="transmembrane region" description="Helical" evidence="8">
    <location>
        <begin position="279"/>
        <end position="300"/>
    </location>
</feature>
<evidence type="ECO:0000256" key="6">
    <source>
        <dbReference type="ARBA" id="ARBA00022989"/>
    </source>
</evidence>
<dbReference type="Proteomes" id="UP000280271">
    <property type="component" value="Unassembled WGS sequence"/>
</dbReference>
<evidence type="ECO:0000256" key="1">
    <source>
        <dbReference type="ARBA" id="ARBA00004651"/>
    </source>
</evidence>
<feature type="transmembrane region" description="Helical" evidence="8">
    <location>
        <begin position="227"/>
        <end position="244"/>
    </location>
</feature>
<sequence>MTVFIALFPLIILISLGYLLQRKRFVQPEFWANSEKLNYFILFPVLLFNNLASVELNLATIFPLLQAFFVIVLGALAILWLLKRIYAIPVARFGVYVQSQVRFNTYIGLALMGTLYGTAGMQMFAMLIAVAIPVVNIFSVMAFSEGQSGRWYDTLLAIGKNPLILGCVVGVLFNLSGLQLFSGLKSLLNILAATSLPLGLLSVGAALQFNQLSKGLLRLSTNTFSRLLIMPCLAFLAGWCLGLNELQSIILVTFFALPTASAAYILTRYFQGDSQLMAGVISLQTLCFMGSFPLLMWLFYSV</sequence>
<keyword evidence="7 8" id="KW-0472">Membrane</keyword>
<keyword evidence="4" id="KW-1003">Cell membrane</keyword>
<dbReference type="EMBL" id="RCHC01000010">
    <property type="protein sequence ID" value="RLL21187.1"/>
    <property type="molecule type" value="Genomic_DNA"/>
</dbReference>
<feature type="transmembrane region" description="Helical" evidence="8">
    <location>
        <begin position="37"/>
        <end position="54"/>
    </location>
</feature>
<proteinExistence type="inferred from homology"/>
<dbReference type="RefSeq" id="WP_120375110.1">
    <property type="nucleotide sequence ID" value="NZ_RCHC01000010.1"/>
</dbReference>
<evidence type="ECO:0000256" key="7">
    <source>
        <dbReference type="ARBA" id="ARBA00023136"/>
    </source>
</evidence>
<keyword evidence="3" id="KW-0813">Transport</keyword>